<sequence>MYDHHIGPTQAAIDCILAWRQHLNSLRPCVVLAADFLPDRIETQVFLAKVTPDSIRLALNSDGRPVTAANIAAALGLRDVARAAACLVDAAAGRGEHDPDYLCRYIGAVLFGQVARYPLDRPDTSSPPRRGPS</sequence>
<proteinExistence type="predicted"/>
<organism evidence="1 2">
    <name type="scientific">Shinella sumterensis</name>
    <dbReference type="NCBI Taxonomy" id="1967501"/>
    <lineage>
        <taxon>Bacteria</taxon>
        <taxon>Pseudomonadati</taxon>
        <taxon>Pseudomonadota</taxon>
        <taxon>Alphaproteobacteria</taxon>
        <taxon>Hyphomicrobiales</taxon>
        <taxon>Rhizobiaceae</taxon>
        <taxon>Shinella</taxon>
    </lineage>
</organism>
<accession>A0AA50CGT4</accession>
<dbReference type="RefSeq" id="WP_306036660.1">
    <property type="nucleotide sequence ID" value="NZ_CP132302.1"/>
</dbReference>
<protein>
    <submittedName>
        <fullName evidence="1">Uncharacterized protein</fullName>
    </submittedName>
</protein>
<dbReference type="Proteomes" id="UP001234585">
    <property type="component" value="Chromosome"/>
</dbReference>
<dbReference type="AlphaFoldDB" id="A0AA50CGT4"/>
<dbReference type="EMBL" id="CP132302">
    <property type="protein sequence ID" value="WLR96210.1"/>
    <property type="molecule type" value="Genomic_DNA"/>
</dbReference>
<gene>
    <name evidence="1" type="ORF">Q9313_10775</name>
</gene>
<reference evidence="1 2" key="1">
    <citation type="submission" date="2023-08" db="EMBL/GenBank/DDBJ databases">
        <title>Pathogen: clinical or host-associated sample.</title>
        <authorList>
            <person name="Hergert J."/>
            <person name="Casey R."/>
            <person name="Wagner J."/>
            <person name="Young E.L."/>
            <person name="Oakeson K.F."/>
        </authorList>
    </citation>
    <scope>NUCLEOTIDE SEQUENCE [LARGE SCALE GENOMIC DNA]</scope>
    <source>
        <strain evidence="1 2">1760953</strain>
    </source>
</reference>
<evidence type="ECO:0000313" key="2">
    <source>
        <dbReference type="Proteomes" id="UP001234585"/>
    </source>
</evidence>
<keyword evidence="2" id="KW-1185">Reference proteome</keyword>
<name>A0AA50CGT4_9HYPH</name>
<evidence type="ECO:0000313" key="1">
    <source>
        <dbReference type="EMBL" id="WLR96210.1"/>
    </source>
</evidence>